<protein>
    <submittedName>
        <fullName evidence="2">Uncharacterized protein</fullName>
    </submittedName>
</protein>
<dbReference type="EMBL" id="MK125513">
    <property type="protein sequence ID" value="QBH67554.1"/>
    <property type="molecule type" value="Genomic_DNA"/>
</dbReference>
<dbReference type="AlphaFoldDB" id="A0A481SHN3"/>
<accession>A0A481SHN3</accession>
<gene>
    <name evidence="2" type="ORF">UEMT_2020</name>
</gene>
<organism evidence="2">
    <name type="scientific">Ustilago esculenta</name>
    <dbReference type="NCBI Taxonomy" id="185366"/>
    <lineage>
        <taxon>Eukaryota</taxon>
        <taxon>Fungi</taxon>
        <taxon>Dikarya</taxon>
        <taxon>Basidiomycota</taxon>
        <taxon>Ustilaginomycotina</taxon>
        <taxon>Ustilaginomycetes</taxon>
        <taxon>Ustilaginales</taxon>
        <taxon>Ustilaginaceae</taxon>
        <taxon>Ustilago</taxon>
    </lineage>
</organism>
<feature type="compositionally biased region" description="Basic and acidic residues" evidence="1">
    <location>
        <begin position="1"/>
        <end position="17"/>
    </location>
</feature>
<proteinExistence type="predicted"/>
<feature type="region of interest" description="Disordered" evidence="1">
    <location>
        <begin position="1"/>
        <end position="36"/>
    </location>
</feature>
<evidence type="ECO:0000313" key="2">
    <source>
        <dbReference type="EMBL" id="QBH67554.1"/>
    </source>
</evidence>
<name>A0A481SHN3_9BASI</name>
<sequence length="117" mass="12689">MAGATREADGYDPKSNDAGENTDASDRKRDEVVAGGLLGRRNAKKECSNVEKSYRGVVDLGPDLRIQKSDAERASVPWWSSTNYIAGWTAKRTIVPPDRVAASHERDTVDANDAGLL</sequence>
<evidence type="ECO:0000256" key="1">
    <source>
        <dbReference type="SAM" id="MobiDB-lite"/>
    </source>
</evidence>
<reference evidence="2" key="1">
    <citation type="submission" date="2018-11" db="EMBL/GenBank/DDBJ databases">
        <title>The smut fungus Ustilago esculenta has a bipolar mating type system with three idiomorphs larger than 500 kb.</title>
        <authorList>
            <person name="Liang S.-W."/>
            <person name="Huang Y.-H."/>
            <person name="Chiu J.-Y."/>
            <person name="Tseng H.-W."/>
            <person name="Haung J.-H."/>
            <person name="Shen W.-C."/>
        </authorList>
    </citation>
    <scope>NUCLEOTIDE SEQUENCE</scope>
    <source>
        <strain evidence="2">UE_mtsf</strain>
    </source>
</reference>